<evidence type="ECO:0000256" key="1">
    <source>
        <dbReference type="ARBA" id="ARBA00000824"/>
    </source>
</evidence>
<protein>
    <recommendedName>
        <fullName evidence="4">chorismate mutase</fullName>
        <ecNumber evidence="4">5.4.99.5</ecNumber>
    </recommendedName>
</protein>
<sequence length="385" mass="42670">MNCGRGGLERKVSGGEWAQPLTHKKTGAAPITPLQSRRQCPAHASQRWQALSMEYSQVSSNNVNGNGAAPPAILYGPQVTSPPVVPQVLPRTLLRNNSIDQSAALSLDNIRQSLIRQEDTIIFSLIERAQFAANSPVYMSGAMPVPGYAADGRQFSLMEYMLWETEQTHCKVRRYTSPDEHPFFPHDLPPLVLPPMKYPEVLAPCAKDININEKIMSLYVNNLVPGITHGGDDNNYGSSACYDVLALQALSKRIHYGKFVAEAKFRARPQEYARLIRQRDTDGLMALLTDEAVEAKVVERVRRKAAIYGQDIQGDDGCLADPSVAASAGAAAFGYNFSRGGSPGAHRVSYKVEPEVVAELYRRWVMPLTKEVQIEYLLRRLEWKG</sequence>
<dbReference type="PANTHER" id="PTHR21145:SF12">
    <property type="entry name" value="CHORISMATE MUTASE"/>
    <property type="match status" value="1"/>
</dbReference>
<evidence type="ECO:0000256" key="8">
    <source>
        <dbReference type="ARBA" id="ARBA00023235"/>
    </source>
</evidence>
<keyword evidence="7" id="KW-0057">Aromatic amino acid biosynthesis</keyword>
<dbReference type="NCBIfam" id="TIGR01802">
    <property type="entry name" value="CM_pl-yst"/>
    <property type="match status" value="1"/>
</dbReference>
<organism evidence="11 12">
    <name type="scientific">Coccomyxa subellipsoidea</name>
    <dbReference type="NCBI Taxonomy" id="248742"/>
    <lineage>
        <taxon>Eukaryota</taxon>
        <taxon>Viridiplantae</taxon>
        <taxon>Chlorophyta</taxon>
        <taxon>core chlorophytes</taxon>
        <taxon>Trebouxiophyceae</taxon>
        <taxon>Trebouxiophyceae incertae sedis</taxon>
        <taxon>Coccomyxaceae</taxon>
        <taxon>Coccomyxa</taxon>
    </lineage>
</organism>
<accession>A0ABR2YI81</accession>
<dbReference type="Gene3D" id="1.10.590.10">
    <property type="entry name" value="Chorismate mutase, AroQ class superfamily, eukaryotic"/>
    <property type="match status" value="1"/>
</dbReference>
<feature type="domain" description="Chorismate mutase" evidence="10">
    <location>
        <begin position="242"/>
        <end position="373"/>
    </location>
</feature>
<comment type="pathway">
    <text evidence="3">Metabolic intermediate biosynthesis; prephenate biosynthesis; prephenate from chorismate: step 1/1.</text>
</comment>
<evidence type="ECO:0000259" key="10">
    <source>
        <dbReference type="Pfam" id="PF01817"/>
    </source>
</evidence>
<dbReference type="InterPro" id="IPR037039">
    <property type="entry name" value="CM_AroQ_sf_eucaryotic"/>
</dbReference>
<reference evidence="11 12" key="1">
    <citation type="journal article" date="2024" name="Nat. Commun.">
        <title>Phylogenomics reveals the evolutionary origins of lichenization in chlorophyte algae.</title>
        <authorList>
            <person name="Puginier C."/>
            <person name="Libourel C."/>
            <person name="Otte J."/>
            <person name="Skaloud P."/>
            <person name="Haon M."/>
            <person name="Grisel S."/>
            <person name="Petersen M."/>
            <person name="Berrin J.G."/>
            <person name="Delaux P.M."/>
            <person name="Dal Grande F."/>
            <person name="Keller J."/>
        </authorList>
    </citation>
    <scope>NUCLEOTIDE SEQUENCE [LARGE SCALE GENOMIC DNA]</scope>
    <source>
        <strain evidence="11 12">SAG 216-7</strain>
    </source>
</reference>
<dbReference type="SUPFAM" id="SSF48600">
    <property type="entry name" value="Chorismate mutase II"/>
    <property type="match status" value="1"/>
</dbReference>
<feature type="region of interest" description="Disordered" evidence="9">
    <location>
        <begin position="1"/>
        <end position="43"/>
    </location>
</feature>
<dbReference type="InterPro" id="IPR002701">
    <property type="entry name" value="CM_II_prokaryot"/>
</dbReference>
<evidence type="ECO:0000256" key="6">
    <source>
        <dbReference type="ARBA" id="ARBA00022605"/>
    </source>
</evidence>
<comment type="caution">
    <text evidence="11">The sequence shown here is derived from an EMBL/GenBank/DDBJ whole genome shotgun (WGS) entry which is preliminary data.</text>
</comment>
<dbReference type="EC" id="5.4.99.5" evidence="4"/>
<dbReference type="InterPro" id="IPR036263">
    <property type="entry name" value="Chorismate_II_sf"/>
</dbReference>
<evidence type="ECO:0000256" key="9">
    <source>
        <dbReference type="SAM" id="MobiDB-lite"/>
    </source>
</evidence>
<keyword evidence="6" id="KW-0028">Amino-acid biosynthesis</keyword>
<evidence type="ECO:0000256" key="7">
    <source>
        <dbReference type="ARBA" id="ARBA00023141"/>
    </source>
</evidence>
<dbReference type="PANTHER" id="PTHR21145">
    <property type="entry name" value="CHORISMATE MUTASE"/>
    <property type="match status" value="1"/>
</dbReference>
<evidence type="ECO:0000256" key="5">
    <source>
        <dbReference type="ARBA" id="ARBA00022490"/>
    </source>
</evidence>
<gene>
    <name evidence="11" type="ORF">WJX75_005437</name>
</gene>
<evidence type="ECO:0000256" key="4">
    <source>
        <dbReference type="ARBA" id="ARBA00012404"/>
    </source>
</evidence>
<keyword evidence="8" id="KW-0413">Isomerase</keyword>
<evidence type="ECO:0000313" key="12">
    <source>
        <dbReference type="Proteomes" id="UP001491310"/>
    </source>
</evidence>
<name>A0ABR2YI81_9CHLO</name>
<comment type="subcellular location">
    <subcellularLocation>
        <location evidence="2">Cytoplasm</location>
    </subcellularLocation>
</comment>
<dbReference type="Pfam" id="PF01817">
    <property type="entry name" value="CM_2"/>
    <property type="match status" value="1"/>
</dbReference>
<evidence type="ECO:0000313" key="11">
    <source>
        <dbReference type="EMBL" id="KAK9905739.1"/>
    </source>
</evidence>
<comment type="catalytic activity">
    <reaction evidence="1">
        <text>chorismate = prephenate</text>
        <dbReference type="Rhea" id="RHEA:13897"/>
        <dbReference type="ChEBI" id="CHEBI:29748"/>
        <dbReference type="ChEBI" id="CHEBI:29934"/>
        <dbReference type="EC" id="5.4.99.5"/>
    </reaction>
</comment>
<proteinExistence type="predicted"/>
<evidence type="ECO:0000256" key="3">
    <source>
        <dbReference type="ARBA" id="ARBA00004817"/>
    </source>
</evidence>
<keyword evidence="5" id="KW-0963">Cytoplasm</keyword>
<dbReference type="Proteomes" id="UP001491310">
    <property type="component" value="Unassembled WGS sequence"/>
</dbReference>
<keyword evidence="12" id="KW-1185">Reference proteome</keyword>
<dbReference type="EMBL" id="JALJOT010000011">
    <property type="protein sequence ID" value="KAK9905739.1"/>
    <property type="molecule type" value="Genomic_DNA"/>
</dbReference>
<evidence type="ECO:0000256" key="2">
    <source>
        <dbReference type="ARBA" id="ARBA00004496"/>
    </source>
</evidence>
<dbReference type="InterPro" id="IPR008238">
    <property type="entry name" value="Chorismate_mutase_AroQ_euk"/>
</dbReference>
<dbReference type="PROSITE" id="PS51169">
    <property type="entry name" value="CHORISMATE_MUT_3"/>
    <property type="match status" value="1"/>
</dbReference>